<accession>A0A1L3MKN1</accession>
<gene>
    <name evidence="2" type="ORF">ASJ30_16270</name>
</gene>
<dbReference type="Proteomes" id="UP000182938">
    <property type="component" value="Chromosome"/>
</dbReference>
<dbReference type="RefSeq" id="WP_072626024.1">
    <property type="nucleotide sequence ID" value="NZ_CP013290.1"/>
</dbReference>
<dbReference type="AlphaFoldDB" id="A0A1L3MKN1"/>
<organism evidence="2 3">
    <name type="scientific">Janibacter indicus</name>
    <dbReference type="NCBI Taxonomy" id="857417"/>
    <lineage>
        <taxon>Bacteria</taxon>
        <taxon>Bacillati</taxon>
        <taxon>Actinomycetota</taxon>
        <taxon>Actinomycetes</taxon>
        <taxon>Micrococcales</taxon>
        <taxon>Intrasporangiaceae</taxon>
        <taxon>Janibacter</taxon>
    </lineage>
</organism>
<dbReference type="Gene3D" id="1.10.287.1060">
    <property type="entry name" value="ESAT-6-like"/>
    <property type="match status" value="1"/>
</dbReference>
<keyword evidence="3" id="KW-1185">Reference proteome</keyword>
<sequence>MSVQHGMDSGRVRQIAGQLRGEVQALTNVLGEGNASAERLREHWLGDDGQELVVRWTSDAAKQIGAATETLRALATGLERQAEDQDEASGAGGSGGPGAGGSRGTGTVGDGAGQDGPRRTYDRPSGYDIFERDPGSMGIRTNRDEHGNLHHYDPLTGRTWQEGADGTWRDSQSIFGDTHTDIRTSEHDGGWETTRESTRSTAGRGEWGESWSHERSFDNEGLATTQAVLDNVQSEPIVEQDLWDAGVSDRVAGGHVGDDQTGASGEVLSYNAETQGSMGVDATRGAYIEAGAEAGAYLARGEAHWGNDHGTTANAEGYIGAEAEAGASGQIGPAGAQVEAGFEAFAGGSIEGGVSQDLGPADVGVSGSLSYGIGVEADVGAEVSMEEISISADIGATLGVGGSLSFDVSISPNEIVDGLADAGQALADSPINPGNWW</sequence>
<feature type="region of interest" description="Disordered" evidence="1">
    <location>
        <begin position="179"/>
        <end position="212"/>
    </location>
</feature>
<evidence type="ECO:0000256" key="1">
    <source>
        <dbReference type="SAM" id="MobiDB-lite"/>
    </source>
</evidence>
<evidence type="ECO:0000313" key="2">
    <source>
        <dbReference type="EMBL" id="APH02899.1"/>
    </source>
</evidence>
<feature type="compositionally biased region" description="Gly residues" evidence="1">
    <location>
        <begin position="90"/>
        <end position="114"/>
    </location>
</feature>
<feature type="compositionally biased region" description="Basic and acidic residues" evidence="1">
    <location>
        <begin position="179"/>
        <end position="198"/>
    </location>
</feature>
<evidence type="ECO:0008006" key="4">
    <source>
        <dbReference type="Google" id="ProtNLM"/>
    </source>
</evidence>
<feature type="region of interest" description="Disordered" evidence="1">
    <location>
        <begin position="79"/>
        <end position="145"/>
    </location>
</feature>
<protein>
    <recommendedName>
        <fullName evidence="4">WXG100 family type VII secretion target</fullName>
    </recommendedName>
</protein>
<dbReference type="KEGG" id="jte:ASJ30_16270"/>
<dbReference type="EMBL" id="CP013290">
    <property type="protein sequence ID" value="APH02899.1"/>
    <property type="molecule type" value="Genomic_DNA"/>
</dbReference>
<name>A0A1L3MKN1_9MICO</name>
<proteinExistence type="predicted"/>
<evidence type="ECO:0000313" key="3">
    <source>
        <dbReference type="Proteomes" id="UP000182938"/>
    </source>
</evidence>
<reference evidence="2 3" key="1">
    <citation type="submission" date="2015-11" db="EMBL/GenBank/DDBJ databases">
        <authorList>
            <person name="Zhang Y."/>
            <person name="Guo Z."/>
        </authorList>
    </citation>
    <scope>NUCLEOTIDE SEQUENCE [LARGE SCALE GENOMIC DNA]</scope>
    <source>
        <strain evidence="2 3">YFY001</strain>
    </source>
</reference>